<dbReference type="AlphaFoldDB" id="E0UCS2"/>
<dbReference type="HOGENOM" id="CLU_1812568_0_0_3"/>
<protein>
    <submittedName>
        <fullName evidence="1">Uncharacterized protein</fullName>
    </submittedName>
</protein>
<name>E0UCS2_GLOV7</name>
<accession>E0UCS2</accession>
<gene>
    <name evidence="1" type="ordered locus">Cyan7822_3316</name>
</gene>
<dbReference type="KEGG" id="cyj:Cyan7822_3316"/>
<dbReference type="EMBL" id="CP002198">
    <property type="protein sequence ID" value="ADN15266.1"/>
    <property type="molecule type" value="Genomic_DNA"/>
</dbReference>
<dbReference type="Proteomes" id="UP000008206">
    <property type="component" value="Chromosome"/>
</dbReference>
<evidence type="ECO:0000313" key="2">
    <source>
        <dbReference type="Proteomes" id="UP000008206"/>
    </source>
</evidence>
<organism evidence="1 2">
    <name type="scientific">Gloeothece verrucosa (strain PCC 7822)</name>
    <name type="common">Cyanothece sp. (strain PCC 7822)</name>
    <dbReference type="NCBI Taxonomy" id="497965"/>
    <lineage>
        <taxon>Bacteria</taxon>
        <taxon>Bacillati</taxon>
        <taxon>Cyanobacteriota</taxon>
        <taxon>Cyanophyceae</taxon>
        <taxon>Oscillatoriophycideae</taxon>
        <taxon>Chroococcales</taxon>
        <taxon>Aphanothecaceae</taxon>
        <taxon>Gloeothece</taxon>
        <taxon>Gloeothece verrucosa</taxon>
    </lineage>
</organism>
<dbReference type="RefSeq" id="WP_013323335.1">
    <property type="nucleotide sequence ID" value="NC_014501.1"/>
</dbReference>
<sequence>MLQNIFVKIKLYTPTHLNSNSVTLEPNMFIYKNFQIICKNLANNPDCWYAQAQTLDGSVIFEPTFGNSQLKALKYTFLELLKFEVLKREDSVVICLDDEPVYFNLAARINPEQIPTLIDAESWAEEILKSQEVQQFLLKKNS</sequence>
<evidence type="ECO:0000313" key="1">
    <source>
        <dbReference type="EMBL" id="ADN15266.1"/>
    </source>
</evidence>
<reference evidence="2" key="1">
    <citation type="journal article" date="2011" name="MBio">
        <title>Novel metabolic attributes of the genus Cyanothece, comprising a group of unicellular nitrogen-fixing Cyanobacteria.</title>
        <authorList>
            <person name="Bandyopadhyay A."/>
            <person name="Elvitigala T."/>
            <person name="Welsh E."/>
            <person name="Stockel J."/>
            <person name="Liberton M."/>
            <person name="Min H."/>
            <person name="Sherman L.A."/>
            <person name="Pakrasi H.B."/>
        </authorList>
    </citation>
    <scope>NUCLEOTIDE SEQUENCE [LARGE SCALE GENOMIC DNA]</scope>
    <source>
        <strain evidence="2">PCC 7822</strain>
    </source>
</reference>
<proteinExistence type="predicted"/>
<keyword evidence="2" id="KW-1185">Reference proteome</keyword>
<dbReference type="STRING" id="497965.Cyan7822_3316"/>